<name>A0AAN6Z7P4_9PEZI</name>
<keyword evidence="2" id="KW-1185">Reference proteome</keyword>
<comment type="caution">
    <text evidence="1">The sequence shown here is derived from an EMBL/GenBank/DDBJ whole genome shotgun (WGS) entry which is preliminary data.</text>
</comment>
<dbReference type="AlphaFoldDB" id="A0AAN6Z7P4"/>
<evidence type="ECO:0000313" key="2">
    <source>
        <dbReference type="Proteomes" id="UP001302602"/>
    </source>
</evidence>
<accession>A0AAN6Z7P4</accession>
<reference evidence="1" key="2">
    <citation type="submission" date="2023-05" db="EMBL/GenBank/DDBJ databases">
        <authorList>
            <consortium name="Lawrence Berkeley National Laboratory"/>
            <person name="Steindorff A."/>
            <person name="Hensen N."/>
            <person name="Bonometti L."/>
            <person name="Westerberg I."/>
            <person name="Brannstrom I.O."/>
            <person name="Guillou S."/>
            <person name="Cros-Aarteil S."/>
            <person name="Calhoun S."/>
            <person name="Haridas S."/>
            <person name="Kuo A."/>
            <person name="Mondo S."/>
            <person name="Pangilinan J."/>
            <person name="Riley R."/>
            <person name="Labutti K."/>
            <person name="Andreopoulos B."/>
            <person name="Lipzen A."/>
            <person name="Chen C."/>
            <person name="Yanf M."/>
            <person name="Daum C."/>
            <person name="Ng V."/>
            <person name="Clum A."/>
            <person name="Ohm R."/>
            <person name="Martin F."/>
            <person name="Silar P."/>
            <person name="Natvig D."/>
            <person name="Lalanne C."/>
            <person name="Gautier V."/>
            <person name="Ament-Velasquez S.L."/>
            <person name="Kruys A."/>
            <person name="Hutchinson M.I."/>
            <person name="Powell A.J."/>
            <person name="Barry K."/>
            <person name="Miller A.N."/>
            <person name="Grigoriev I.V."/>
            <person name="Debuchy R."/>
            <person name="Gladieux P."/>
            <person name="Thoren M.H."/>
            <person name="Johannesson H."/>
        </authorList>
    </citation>
    <scope>NUCLEOTIDE SEQUENCE</scope>
    <source>
        <strain evidence="1">CBS 731.68</strain>
    </source>
</reference>
<dbReference type="Proteomes" id="UP001302602">
    <property type="component" value="Unassembled WGS sequence"/>
</dbReference>
<dbReference type="RefSeq" id="XP_062651429.1">
    <property type="nucleotide sequence ID" value="XM_062786286.1"/>
</dbReference>
<proteinExistence type="predicted"/>
<protein>
    <submittedName>
        <fullName evidence="1">Uncharacterized protein</fullName>
    </submittedName>
</protein>
<dbReference type="EMBL" id="MU853224">
    <property type="protein sequence ID" value="KAK4127658.1"/>
    <property type="molecule type" value="Genomic_DNA"/>
</dbReference>
<sequence>MARQSSRRGKYMSCIMTRARGACTMDGLSMVWHSWAASESQSPGRVGGRGRCRPVLLGVKRSGSDTVDCVQSPGSACFDFLYAFVSFMCIRLCCTTGLSGYKRASINSLNNIGLNMEAWSGMEPCIPARHLGTYLGGVGWLAASPYCLSCLVWDQLRGTWFPDVNTDGRWPCLPSQRCGTSRLFHPNCIGECMSALVQYNPARWRCRIHTLEALTVASLLHQNHGEGRAA</sequence>
<gene>
    <name evidence="1" type="ORF">N657DRAFT_221343</name>
</gene>
<reference evidence="1" key="1">
    <citation type="journal article" date="2023" name="Mol. Phylogenet. Evol.">
        <title>Genome-scale phylogeny and comparative genomics of the fungal order Sordariales.</title>
        <authorList>
            <person name="Hensen N."/>
            <person name="Bonometti L."/>
            <person name="Westerberg I."/>
            <person name="Brannstrom I.O."/>
            <person name="Guillou S."/>
            <person name="Cros-Aarteil S."/>
            <person name="Calhoun S."/>
            <person name="Haridas S."/>
            <person name="Kuo A."/>
            <person name="Mondo S."/>
            <person name="Pangilinan J."/>
            <person name="Riley R."/>
            <person name="LaButti K."/>
            <person name="Andreopoulos B."/>
            <person name="Lipzen A."/>
            <person name="Chen C."/>
            <person name="Yan M."/>
            <person name="Daum C."/>
            <person name="Ng V."/>
            <person name="Clum A."/>
            <person name="Steindorff A."/>
            <person name="Ohm R.A."/>
            <person name="Martin F."/>
            <person name="Silar P."/>
            <person name="Natvig D.O."/>
            <person name="Lalanne C."/>
            <person name="Gautier V."/>
            <person name="Ament-Velasquez S.L."/>
            <person name="Kruys A."/>
            <person name="Hutchinson M.I."/>
            <person name="Powell A.J."/>
            <person name="Barry K."/>
            <person name="Miller A.N."/>
            <person name="Grigoriev I.V."/>
            <person name="Debuchy R."/>
            <person name="Gladieux P."/>
            <person name="Hiltunen Thoren M."/>
            <person name="Johannesson H."/>
        </authorList>
    </citation>
    <scope>NUCLEOTIDE SEQUENCE</scope>
    <source>
        <strain evidence="1">CBS 731.68</strain>
    </source>
</reference>
<dbReference type="GeneID" id="87823052"/>
<evidence type="ECO:0000313" key="1">
    <source>
        <dbReference type="EMBL" id="KAK4127658.1"/>
    </source>
</evidence>
<organism evidence="1 2">
    <name type="scientific">Parathielavia appendiculata</name>
    <dbReference type="NCBI Taxonomy" id="2587402"/>
    <lineage>
        <taxon>Eukaryota</taxon>
        <taxon>Fungi</taxon>
        <taxon>Dikarya</taxon>
        <taxon>Ascomycota</taxon>
        <taxon>Pezizomycotina</taxon>
        <taxon>Sordariomycetes</taxon>
        <taxon>Sordariomycetidae</taxon>
        <taxon>Sordariales</taxon>
        <taxon>Chaetomiaceae</taxon>
        <taxon>Parathielavia</taxon>
    </lineage>
</organism>